<evidence type="ECO:0000313" key="2">
    <source>
        <dbReference type="Proteomes" id="UP001500305"/>
    </source>
</evidence>
<protein>
    <submittedName>
        <fullName evidence="1">Uncharacterized protein</fullName>
    </submittedName>
</protein>
<accession>A0ABN3DMV9</accession>
<dbReference type="EMBL" id="BAAATR010000005">
    <property type="protein sequence ID" value="GAA2236885.1"/>
    <property type="molecule type" value="Genomic_DNA"/>
</dbReference>
<name>A0ABN3DMV9_9ACTN</name>
<proteinExistence type="predicted"/>
<organism evidence="1 2">
    <name type="scientific">Kitasatospora cystarginea</name>
    <dbReference type="NCBI Taxonomy" id="58350"/>
    <lineage>
        <taxon>Bacteria</taxon>
        <taxon>Bacillati</taxon>
        <taxon>Actinomycetota</taxon>
        <taxon>Actinomycetes</taxon>
        <taxon>Kitasatosporales</taxon>
        <taxon>Streptomycetaceae</taxon>
        <taxon>Kitasatospora</taxon>
    </lineage>
</organism>
<dbReference type="Proteomes" id="UP001500305">
    <property type="component" value="Unassembled WGS sequence"/>
</dbReference>
<sequence length="62" mass="6293">MVEVVSFIGTGFIGTGSYARHLPAGTGAPVLAVRRWDGAVVRLWGWTVPGPPEAGGSGSAGR</sequence>
<keyword evidence="2" id="KW-1185">Reference proteome</keyword>
<comment type="caution">
    <text evidence="1">The sequence shown here is derived from an EMBL/GenBank/DDBJ whole genome shotgun (WGS) entry which is preliminary data.</text>
</comment>
<reference evidence="1 2" key="1">
    <citation type="journal article" date="2019" name="Int. J. Syst. Evol. Microbiol.">
        <title>The Global Catalogue of Microorganisms (GCM) 10K type strain sequencing project: providing services to taxonomists for standard genome sequencing and annotation.</title>
        <authorList>
            <consortium name="The Broad Institute Genomics Platform"/>
            <consortium name="The Broad Institute Genome Sequencing Center for Infectious Disease"/>
            <person name="Wu L."/>
            <person name="Ma J."/>
        </authorList>
    </citation>
    <scope>NUCLEOTIDE SEQUENCE [LARGE SCALE GENOMIC DNA]</scope>
    <source>
        <strain evidence="1 2">JCM 7356</strain>
    </source>
</reference>
<evidence type="ECO:0000313" key="1">
    <source>
        <dbReference type="EMBL" id="GAA2236885.1"/>
    </source>
</evidence>
<gene>
    <name evidence="1" type="ORF">GCM10010430_17300</name>
</gene>